<evidence type="ECO:0000313" key="1">
    <source>
        <dbReference type="EMBL" id="RHZ81439.1"/>
    </source>
</evidence>
<gene>
    <name evidence="1" type="ORF">Glove_120g193</name>
</gene>
<dbReference type="EMBL" id="PQFF01000112">
    <property type="protein sequence ID" value="RHZ81439.1"/>
    <property type="molecule type" value="Genomic_DNA"/>
</dbReference>
<evidence type="ECO:0000313" key="2">
    <source>
        <dbReference type="Proteomes" id="UP000266861"/>
    </source>
</evidence>
<dbReference type="Proteomes" id="UP000266861">
    <property type="component" value="Unassembled WGS sequence"/>
</dbReference>
<comment type="caution">
    <text evidence="1">The sequence shown here is derived from an EMBL/GenBank/DDBJ whole genome shotgun (WGS) entry which is preliminary data.</text>
</comment>
<sequence length="75" mass="8806">MLIWINGGVEEGIAIDRYANPREVRIYTFNANTNKVEWQTLTNPTHVAHVLTEYEKDLLVKNVSSRQIKLENFFR</sequence>
<accession>A0A397IZH8</accession>
<reference evidence="1 2" key="1">
    <citation type="submission" date="2018-08" db="EMBL/GenBank/DDBJ databases">
        <title>Genome and evolution of the arbuscular mycorrhizal fungus Diversispora epigaea (formerly Glomus versiforme) and its bacterial endosymbionts.</title>
        <authorList>
            <person name="Sun X."/>
            <person name="Fei Z."/>
            <person name="Harrison M."/>
        </authorList>
    </citation>
    <scope>NUCLEOTIDE SEQUENCE [LARGE SCALE GENOMIC DNA]</scope>
    <source>
        <strain evidence="1 2">IT104</strain>
    </source>
</reference>
<keyword evidence="2" id="KW-1185">Reference proteome</keyword>
<proteinExistence type="predicted"/>
<name>A0A397IZH8_9GLOM</name>
<dbReference type="AlphaFoldDB" id="A0A397IZH8"/>
<organism evidence="1 2">
    <name type="scientific">Diversispora epigaea</name>
    <dbReference type="NCBI Taxonomy" id="1348612"/>
    <lineage>
        <taxon>Eukaryota</taxon>
        <taxon>Fungi</taxon>
        <taxon>Fungi incertae sedis</taxon>
        <taxon>Mucoromycota</taxon>
        <taxon>Glomeromycotina</taxon>
        <taxon>Glomeromycetes</taxon>
        <taxon>Diversisporales</taxon>
        <taxon>Diversisporaceae</taxon>
        <taxon>Diversispora</taxon>
    </lineage>
</organism>
<protein>
    <submittedName>
        <fullName evidence="1">Uncharacterized protein</fullName>
    </submittedName>
</protein>